<dbReference type="EMBL" id="CM017616">
    <property type="protein sequence ID" value="TYI18245.1"/>
    <property type="molecule type" value="Genomic_DNA"/>
</dbReference>
<sequence length="91" mass="10166">MSALPLPSMVRCFTLKPKQGSRAVLTENEMADLGIGEEDDEVLRVERVSENQESLSYLCLVGCFITASVVHFPTMRNTLVNLRYLLGVFKS</sequence>
<proteinExistence type="predicted"/>
<reference evidence="1 2" key="1">
    <citation type="submission" date="2019-07" db="EMBL/GenBank/DDBJ databases">
        <title>WGS assembly of Gossypium tomentosum.</title>
        <authorList>
            <person name="Chen Z.J."/>
            <person name="Sreedasyam A."/>
            <person name="Ando A."/>
            <person name="Song Q."/>
            <person name="De L."/>
            <person name="Hulse-Kemp A."/>
            <person name="Ding M."/>
            <person name="Ye W."/>
            <person name="Kirkbride R."/>
            <person name="Jenkins J."/>
            <person name="Plott C."/>
            <person name="Lovell J."/>
            <person name="Lin Y.-M."/>
            <person name="Vaughn R."/>
            <person name="Liu B."/>
            <person name="Li W."/>
            <person name="Simpson S."/>
            <person name="Scheffler B."/>
            <person name="Saski C."/>
            <person name="Grover C."/>
            <person name="Hu G."/>
            <person name="Conover J."/>
            <person name="Carlson J."/>
            <person name="Shu S."/>
            <person name="Boston L."/>
            <person name="Williams M."/>
            <person name="Peterson D."/>
            <person name="Mcgee K."/>
            <person name="Jones D."/>
            <person name="Wendel J."/>
            <person name="Stelly D."/>
            <person name="Grimwood J."/>
            <person name="Schmutz J."/>
        </authorList>
    </citation>
    <scope>NUCLEOTIDE SEQUENCE [LARGE SCALE GENOMIC DNA]</scope>
    <source>
        <strain evidence="1">7179.01</strain>
    </source>
</reference>
<dbReference type="AlphaFoldDB" id="A0A5D2PSK1"/>
<name>A0A5D2PSK1_GOSTO</name>
<protein>
    <submittedName>
        <fullName evidence="1">Uncharacterized protein</fullName>
    </submittedName>
</protein>
<gene>
    <name evidence="1" type="ORF">ES332_A07G076800v1</name>
</gene>
<keyword evidence="2" id="KW-1185">Reference proteome</keyword>
<organism evidence="1 2">
    <name type="scientific">Gossypium tomentosum</name>
    <name type="common">Hawaiian cotton</name>
    <name type="synonym">Gossypium sandvicense</name>
    <dbReference type="NCBI Taxonomy" id="34277"/>
    <lineage>
        <taxon>Eukaryota</taxon>
        <taxon>Viridiplantae</taxon>
        <taxon>Streptophyta</taxon>
        <taxon>Embryophyta</taxon>
        <taxon>Tracheophyta</taxon>
        <taxon>Spermatophyta</taxon>
        <taxon>Magnoliopsida</taxon>
        <taxon>eudicotyledons</taxon>
        <taxon>Gunneridae</taxon>
        <taxon>Pentapetalae</taxon>
        <taxon>rosids</taxon>
        <taxon>malvids</taxon>
        <taxon>Malvales</taxon>
        <taxon>Malvaceae</taxon>
        <taxon>Malvoideae</taxon>
        <taxon>Gossypium</taxon>
    </lineage>
</organism>
<evidence type="ECO:0000313" key="1">
    <source>
        <dbReference type="EMBL" id="TYI18245.1"/>
    </source>
</evidence>
<dbReference type="Proteomes" id="UP000322667">
    <property type="component" value="Chromosome A07"/>
</dbReference>
<evidence type="ECO:0000313" key="2">
    <source>
        <dbReference type="Proteomes" id="UP000322667"/>
    </source>
</evidence>
<accession>A0A5D2PSK1</accession>